<keyword evidence="1" id="KW-1133">Transmembrane helix</keyword>
<proteinExistence type="predicted"/>
<organism evidence="2 3">
    <name type="scientific">Mycena pura</name>
    <dbReference type="NCBI Taxonomy" id="153505"/>
    <lineage>
        <taxon>Eukaryota</taxon>
        <taxon>Fungi</taxon>
        <taxon>Dikarya</taxon>
        <taxon>Basidiomycota</taxon>
        <taxon>Agaricomycotina</taxon>
        <taxon>Agaricomycetes</taxon>
        <taxon>Agaricomycetidae</taxon>
        <taxon>Agaricales</taxon>
        <taxon>Marasmiineae</taxon>
        <taxon>Mycenaceae</taxon>
        <taxon>Mycena</taxon>
    </lineage>
</organism>
<feature type="transmembrane region" description="Helical" evidence="1">
    <location>
        <begin position="439"/>
        <end position="459"/>
    </location>
</feature>
<keyword evidence="1" id="KW-0472">Membrane</keyword>
<name>A0AAD6VA99_9AGAR</name>
<comment type="caution">
    <text evidence="2">The sequence shown here is derived from an EMBL/GenBank/DDBJ whole genome shotgun (WGS) entry which is preliminary data.</text>
</comment>
<keyword evidence="1" id="KW-0812">Transmembrane</keyword>
<feature type="transmembrane region" description="Helical" evidence="1">
    <location>
        <begin position="550"/>
        <end position="567"/>
    </location>
</feature>
<evidence type="ECO:0000256" key="1">
    <source>
        <dbReference type="SAM" id="Phobius"/>
    </source>
</evidence>
<keyword evidence="3" id="KW-1185">Reference proteome</keyword>
<evidence type="ECO:0000313" key="2">
    <source>
        <dbReference type="EMBL" id="KAJ7204162.1"/>
    </source>
</evidence>
<dbReference type="EMBL" id="JARJCW010000048">
    <property type="protein sequence ID" value="KAJ7204162.1"/>
    <property type="molecule type" value="Genomic_DNA"/>
</dbReference>
<evidence type="ECO:0000313" key="3">
    <source>
        <dbReference type="Proteomes" id="UP001219525"/>
    </source>
</evidence>
<feature type="transmembrane region" description="Helical" evidence="1">
    <location>
        <begin position="465"/>
        <end position="484"/>
    </location>
</feature>
<dbReference type="Proteomes" id="UP001219525">
    <property type="component" value="Unassembled WGS sequence"/>
</dbReference>
<feature type="transmembrane region" description="Helical" evidence="1">
    <location>
        <begin position="401"/>
        <end position="418"/>
    </location>
</feature>
<dbReference type="AlphaFoldDB" id="A0AAD6VA99"/>
<reference evidence="2" key="1">
    <citation type="submission" date="2023-03" db="EMBL/GenBank/DDBJ databases">
        <title>Massive genome expansion in bonnet fungi (Mycena s.s.) driven by repeated elements and novel gene families across ecological guilds.</title>
        <authorList>
            <consortium name="Lawrence Berkeley National Laboratory"/>
            <person name="Harder C.B."/>
            <person name="Miyauchi S."/>
            <person name="Viragh M."/>
            <person name="Kuo A."/>
            <person name="Thoen E."/>
            <person name="Andreopoulos B."/>
            <person name="Lu D."/>
            <person name="Skrede I."/>
            <person name="Drula E."/>
            <person name="Henrissat B."/>
            <person name="Morin E."/>
            <person name="Kohler A."/>
            <person name="Barry K."/>
            <person name="LaButti K."/>
            <person name="Morin E."/>
            <person name="Salamov A."/>
            <person name="Lipzen A."/>
            <person name="Mereny Z."/>
            <person name="Hegedus B."/>
            <person name="Baldrian P."/>
            <person name="Stursova M."/>
            <person name="Weitz H."/>
            <person name="Taylor A."/>
            <person name="Grigoriev I.V."/>
            <person name="Nagy L.G."/>
            <person name="Martin F."/>
            <person name="Kauserud H."/>
        </authorList>
    </citation>
    <scope>NUCLEOTIDE SEQUENCE</scope>
    <source>
        <strain evidence="2">9144</strain>
    </source>
</reference>
<protein>
    <submittedName>
        <fullName evidence="2">Uncharacterized protein</fullName>
    </submittedName>
</protein>
<accession>A0AAD6VA99</accession>
<sequence>MKNLHIQHNRRDPTHTARYTQSLLIDACQLCECLTEHLDHSHSLSPGLPPELERNVFKLAALDRPLSVPILICVAWRVKQWVEPLLYRTLVIDGSPMYGIPYCDMDTFRRITETKSPDFLADAVRNVMVGSSHDDHLQAILSACPGIQNLFVGGTAHAARAALDMLPLRHLYYGERSVFELSVDDPCTRRIFARLTHLQLHKLPLPFDGARFASTLAQIPNLSHLAIKLSIRRSDLCRKILDACTLLRVLVLVTGWTWYTTGNLTVLADEVRLVKIPIWMYRVDWKMGVLTGDDFWARAESIVAKRISGEVEDSYVTLLQETIYPNDERWHAAIHLFSKQNAIIPATVIGHWQAQNERRAVTGQPPNRARGLIVRSTTAYTNETLDLFLFFIGYWITRRRVAAICAALAAVVILEFLRNDIIADWRDTYAVDANTAQTIVCYFLCAADILGACMLSAALLSEFAALLRFLILAAWTGSLSAAFAEFSLGKRGDVAADVFWVRRWLFESGATLVRRTLWAAWLVLFVAWASDIFHRTAPRRPIASDNFGPWIVGGHLFVLNDALLYVWKKAIVCVLVRGRTRSALEWSWDEECMLCECDLKEGCVDELLVYTVESV</sequence>
<gene>
    <name evidence="2" type="ORF">GGX14DRAFT_647725</name>
</gene>
<feature type="transmembrane region" description="Helical" evidence="1">
    <location>
        <begin position="512"/>
        <end position="530"/>
    </location>
</feature>